<dbReference type="InterPro" id="IPR013783">
    <property type="entry name" value="Ig-like_fold"/>
</dbReference>
<dbReference type="GO" id="GO:0005975">
    <property type="term" value="P:carbohydrate metabolic process"/>
    <property type="evidence" value="ECO:0007669"/>
    <property type="project" value="UniProtKB-ARBA"/>
</dbReference>
<comment type="caution">
    <text evidence="2">The sequence shown here is derived from an EMBL/GenBank/DDBJ whole genome shotgun (WGS) entry which is preliminary data.</text>
</comment>
<name>A0A9X3MPW7_9ACTN</name>
<proteinExistence type="predicted"/>
<reference evidence="2" key="1">
    <citation type="submission" date="2022-10" db="EMBL/GenBank/DDBJ databases">
        <title>The WGS of Solirubrobacter ginsenosidimutans DSM 21036.</title>
        <authorList>
            <person name="Jiang Z."/>
        </authorList>
    </citation>
    <scope>NUCLEOTIDE SEQUENCE</scope>
    <source>
        <strain evidence="2">DSM 21036</strain>
    </source>
</reference>
<keyword evidence="3" id="KW-1185">Reference proteome</keyword>
<evidence type="ECO:0008006" key="4">
    <source>
        <dbReference type="Google" id="ProtNLM"/>
    </source>
</evidence>
<protein>
    <recommendedName>
        <fullName evidence="4">Bacterial Ig-like domain-containing protein</fullName>
    </recommendedName>
</protein>
<keyword evidence="1" id="KW-0732">Signal</keyword>
<dbReference type="Proteomes" id="UP001149140">
    <property type="component" value="Unassembled WGS sequence"/>
</dbReference>
<feature type="chain" id="PRO_5040813261" description="Bacterial Ig-like domain-containing protein" evidence="1">
    <location>
        <begin position="19"/>
        <end position="515"/>
    </location>
</feature>
<feature type="signal peptide" evidence="1">
    <location>
        <begin position="1"/>
        <end position="18"/>
    </location>
</feature>
<accession>A0A9X3MPW7</accession>
<dbReference type="Gene3D" id="2.60.40.10">
    <property type="entry name" value="Immunoglobulins"/>
    <property type="match status" value="1"/>
</dbReference>
<evidence type="ECO:0000313" key="3">
    <source>
        <dbReference type="Proteomes" id="UP001149140"/>
    </source>
</evidence>
<dbReference type="AlphaFoldDB" id="A0A9X3MPW7"/>
<evidence type="ECO:0000313" key="2">
    <source>
        <dbReference type="EMBL" id="MDA0160686.1"/>
    </source>
</evidence>
<gene>
    <name evidence="2" type="ORF">OM076_10455</name>
</gene>
<evidence type="ECO:0000256" key="1">
    <source>
        <dbReference type="SAM" id="SignalP"/>
    </source>
</evidence>
<sequence>MRHLLVAAVLGLAFLATAAPARAGTYEVRSCGTNSASAFVLSNDSPSTLATGTQCPQNGSQLLSGVFAGVSNATFTLAGSGASWTIAAPPGLLLQRLDVRRSIGRLNSAWNVEVSTPERVLEGCGSADSSNCKRGNAGGEAMSYPDLGSRSVTFRVECRPSDEDVACVGRQNTQAWVAIYSATAQVADPAPPVLSPLLASGWQSGSDSIDLQASDAGGVKSLSLFAGDTKLFERQQACDYSRMQPCPPSQHETASVDTSKLTDGTYQLKAVATDAADQPGTATSVLKVDGTAPTAPTGLVLSRNPDGTYGLTWVDPDQGTAAPIAAAHVQVCDGATCDASKVFAGSGINRVGSLDLPAGERTLKVWLEDEAGNANAANAATLTVDPTTIEAPNVLQTRPPVLESGSIAPPKFRVTKARRSGSTLTLSGTIAKGAKASITAKLAKAIRTTTLTTAKAKPKNGKWSLKLKLSSSLRRANSYYVSVSFAGESAFGKSTLRRRLAKKAGRTELSLQSVR</sequence>
<dbReference type="RefSeq" id="WP_270039659.1">
    <property type="nucleotide sequence ID" value="NZ_JAPDOD010000006.1"/>
</dbReference>
<dbReference type="EMBL" id="JAPDOD010000006">
    <property type="protein sequence ID" value="MDA0160686.1"/>
    <property type="molecule type" value="Genomic_DNA"/>
</dbReference>
<organism evidence="2 3">
    <name type="scientific">Solirubrobacter ginsenosidimutans</name>
    <dbReference type="NCBI Taxonomy" id="490573"/>
    <lineage>
        <taxon>Bacteria</taxon>
        <taxon>Bacillati</taxon>
        <taxon>Actinomycetota</taxon>
        <taxon>Thermoleophilia</taxon>
        <taxon>Solirubrobacterales</taxon>
        <taxon>Solirubrobacteraceae</taxon>
        <taxon>Solirubrobacter</taxon>
    </lineage>
</organism>